<evidence type="ECO:0000313" key="1">
    <source>
        <dbReference type="EMBL" id="KAF5316520.1"/>
    </source>
</evidence>
<name>A0A8H5B4A7_9AGAR</name>
<gene>
    <name evidence="1" type="ORF">D9619_006386</name>
</gene>
<sequence>MNPSEVSCYPRSYYADIAFFCANHMTRIFSPDPMMSIFLFDQHNGWQSHLKACIERVLLRARFEDSVAIGALVLVEKFRDSAWPKHPYPDDVYLGYFVAAYTLAHRALSRTRRPMREGFWADVFADVSSPKEIPNVTRTFVRALNYDTKISKGHFVEMRSCMYTFIRTHMTMRSGKRYERSREAVLPASPPKVFVLPPCCEEIVRRRCRSGHSSIDNSSDEGNLVPEDTNMCYMKITDRRSYDALFRSNFTSIA</sequence>
<dbReference type="AlphaFoldDB" id="A0A8H5B4A7"/>
<proteinExistence type="predicted"/>
<reference evidence="1 2" key="1">
    <citation type="journal article" date="2020" name="ISME J.">
        <title>Uncovering the hidden diversity of litter-decomposition mechanisms in mushroom-forming fungi.</title>
        <authorList>
            <person name="Floudas D."/>
            <person name="Bentzer J."/>
            <person name="Ahren D."/>
            <person name="Johansson T."/>
            <person name="Persson P."/>
            <person name="Tunlid A."/>
        </authorList>
    </citation>
    <scope>NUCLEOTIDE SEQUENCE [LARGE SCALE GENOMIC DNA]</scope>
    <source>
        <strain evidence="1 2">CBS 101986</strain>
    </source>
</reference>
<dbReference type="OrthoDB" id="3031551at2759"/>
<dbReference type="Proteomes" id="UP000567179">
    <property type="component" value="Unassembled WGS sequence"/>
</dbReference>
<accession>A0A8H5B4A7</accession>
<keyword evidence="2" id="KW-1185">Reference proteome</keyword>
<evidence type="ECO:0000313" key="2">
    <source>
        <dbReference type="Proteomes" id="UP000567179"/>
    </source>
</evidence>
<dbReference type="EMBL" id="JAACJJ010000042">
    <property type="protein sequence ID" value="KAF5316520.1"/>
    <property type="molecule type" value="Genomic_DNA"/>
</dbReference>
<organism evidence="1 2">
    <name type="scientific">Psilocybe cf. subviscida</name>
    <dbReference type="NCBI Taxonomy" id="2480587"/>
    <lineage>
        <taxon>Eukaryota</taxon>
        <taxon>Fungi</taxon>
        <taxon>Dikarya</taxon>
        <taxon>Basidiomycota</taxon>
        <taxon>Agaricomycotina</taxon>
        <taxon>Agaricomycetes</taxon>
        <taxon>Agaricomycetidae</taxon>
        <taxon>Agaricales</taxon>
        <taxon>Agaricineae</taxon>
        <taxon>Strophariaceae</taxon>
        <taxon>Psilocybe</taxon>
    </lineage>
</organism>
<comment type="caution">
    <text evidence="1">The sequence shown here is derived from an EMBL/GenBank/DDBJ whole genome shotgun (WGS) entry which is preliminary data.</text>
</comment>
<protein>
    <submittedName>
        <fullName evidence="1">Uncharacterized protein</fullName>
    </submittedName>
</protein>